<evidence type="ECO:0000313" key="4">
    <source>
        <dbReference type="Proteomes" id="UP001500483"/>
    </source>
</evidence>
<feature type="domain" description="DUF1707" evidence="2">
    <location>
        <begin position="8"/>
        <end position="60"/>
    </location>
</feature>
<keyword evidence="4" id="KW-1185">Reference proteome</keyword>
<feature type="transmembrane region" description="Helical" evidence="1">
    <location>
        <begin position="83"/>
        <end position="99"/>
    </location>
</feature>
<comment type="caution">
    <text evidence="3">The sequence shown here is derived from an EMBL/GenBank/DDBJ whole genome shotgun (WGS) entry which is preliminary data.</text>
</comment>
<dbReference type="PANTHER" id="PTHR40763:SF4">
    <property type="entry name" value="DUF1707 DOMAIN-CONTAINING PROTEIN"/>
    <property type="match status" value="1"/>
</dbReference>
<dbReference type="RefSeq" id="WP_224961859.1">
    <property type="nucleotide sequence ID" value="NZ_BAAAYK010000038.1"/>
</dbReference>
<dbReference type="Proteomes" id="UP001500483">
    <property type="component" value="Unassembled WGS sequence"/>
</dbReference>
<protein>
    <recommendedName>
        <fullName evidence="2">DUF1707 domain-containing protein</fullName>
    </recommendedName>
</protein>
<proteinExistence type="predicted"/>
<dbReference type="Pfam" id="PF08044">
    <property type="entry name" value="DUF1707"/>
    <property type="match status" value="1"/>
</dbReference>
<evidence type="ECO:0000256" key="1">
    <source>
        <dbReference type="SAM" id="Phobius"/>
    </source>
</evidence>
<feature type="transmembrane region" description="Helical" evidence="1">
    <location>
        <begin position="105"/>
        <end position="121"/>
    </location>
</feature>
<evidence type="ECO:0000259" key="2">
    <source>
        <dbReference type="Pfam" id="PF08044"/>
    </source>
</evidence>
<dbReference type="InterPro" id="IPR012551">
    <property type="entry name" value="DUF1707_SHOCT-like"/>
</dbReference>
<reference evidence="4" key="1">
    <citation type="journal article" date="2019" name="Int. J. Syst. Evol. Microbiol.">
        <title>The Global Catalogue of Microorganisms (GCM) 10K type strain sequencing project: providing services to taxonomists for standard genome sequencing and annotation.</title>
        <authorList>
            <consortium name="The Broad Institute Genomics Platform"/>
            <consortium name="The Broad Institute Genome Sequencing Center for Infectious Disease"/>
            <person name="Wu L."/>
            <person name="Ma J."/>
        </authorList>
    </citation>
    <scope>NUCLEOTIDE SEQUENCE [LARGE SCALE GENOMIC DNA]</scope>
    <source>
        <strain evidence="4">JCM 9687</strain>
    </source>
</reference>
<keyword evidence="1" id="KW-0472">Membrane</keyword>
<sequence length="123" mass="13600">MRARDRKLRIGDAERETAIALLGEHLTSGRLDLVEYDERCARVVAARSGDDLDALFRDLPDTTPASGATWAPGRRPARTRPRAEVLLGLGGAALLLVLVVVTRDLWLLGFLAIFLIAWVARRR</sequence>
<organism evidence="3 4">
    <name type="scientific">Saccharopolyspora gregorii</name>
    <dbReference type="NCBI Taxonomy" id="33914"/>
    <lineage>
        <taxon>Bacteria</taxon>
        <taxon>Bacillati</taxon>
        <taxon>Actinomycetota</taxon>
        <taxon>Actinomycetes</taxon>
        <taxon>Pseudonocardiales</taxon>
        <taxon>Pseudonocardiaceae</taxon>
        <taxon>Saccharopolyspora</taxon>
    </lineage>
</organism>
<accession>A0ABP6RXE3</accession>
<gene>
    <name evidence="3" type="ORF">GCM10020366_51480</name>
</gene>
<dbReference type="EMBL" id="BAAAYK010000038">
    <property type="protein sequence ID" value="GAA3362659.1"/>
    <property type="molecule type" value="Genomic_DNA"/>
</dbReference>
<evidence type="ECO:0000313" key="3">
    <source>
        <dbReference type="EMBL" id="GAA3362659.1"/>
    </source>
</evidence>
<keyword evidence="1" id="KW-0812">Transmembrane</keyword>
<keyword evidence="1" id="KW-1133">Transmembrane helix</keyword>
<dbReference type="PANTHER" id="PTHR40763">
    <property type="entry name" value="MEMBRANE PROTEIN-RELATED"/>
    <property type="match status" value="1"/>
</dbReference>
<name>A0ABP6RXE3_9PSEU</name>